<dbReference type="STRING" id="28092.WM40_06285"/>
<name>A0A0F5K3W4_9BURK</name>
<organism evidence="2 3">
    <name type="scientific">Robbsia andropogonis</name>
    <dbReference type="NCBI Taxonomy" id="28092"/>
    <lineage>
        <taxon>Bacteria</taxon>
        <taxon>Pseudomonadati</taxon>
        <taxon>Pseudomonadota</taxon>
        <taxon>Betaproteobacteria</taxon>
        <taxon>Burkholderiales</taxon>
        <taxon>Burkholderiaceae</taxon>
        <taxon>Robbsia</taxon>
    </lineage>
</organism>
<gene>
    <name evidence="2" type="ORF">WM40_06285</name>
</gene>
<dbReference type="InterPro" id="IPR001279">
    <property type="entry name" value="Metallo-B-lactamas"/>
</dbReference>
<dbReference type="GO" id="GO:0005737">
    <property type="term" value="C:cytoplasm"/>
    <property type="evidence" value="ECO:0007669"/>
    <property type="project" value="TreeGrafter"/>
</dbReference>
<dbReference type="Gene3D" id="3.60.15.10">
    <property type="entry name" value="Ribonuclease Z/Hydroxyacylglutathione hydrolase-like"/>
    <property type="match status" value="1"/>
</dbReference>
<keyword evidence="3" id="KW-1185">Reference proteome</keyword>
<dbReference type="Proteomes" id="UP000033618">
    <property type="component" value="Unassembled WGS sequence"/>
</dbReference>
<dbReference type="Pfam" id="PF12706">
    <property type="entry name" value="Lactamase_B_2"/>
    <property type="match status" value="1"/>
</dbReference>
<evidence type="ECO:0000259" key="1">
    <source>
        <dbReference type="Pfam" id="PF12706"/>
    </source>
</evidence>
<dbReference type="SUPFAM" id="SSF56281">
    <property type="entry name" value="Metallo-hydrolase/oxidoreductase"/>
    <property type="match status" value="1"/>
</dbReference>
<sequence length="348" mass="38807">MAIETGTLDTEGLGIAAHPYRGPVTDHFDGSRFHTVPPTPRNTMGDLLRWQMHRTPDGWIDQPALVPDVPPRVDGSRMVVTFINHASVLIQHRGLNILADPIYSEHAGPFGLFGPERHTPPGIAFDKLPRIDVIVLSHNHYDHFDMPTLKRLARRWPDAIVVSGLGNGAPLRAVGFHDVHEVDWWQQVPLRDDVAVTAVPMRHWTERMPWNVNATLWEGFVFTSPDGPFLFAGDTGAGGQFMQIRQRFGPMRFAALPIGAYAPRWFMKRSHMSAEEAVDAAQALDAQSVLGIHFGTFRLTDEGQFDPPRLFEQTVRRRGLPLASFRALAPGGQWDVPLQASGIARTVH</sequence>
<dbReference type="EMBL" id="LAQU01000004">
    <property type="protein sequence ID" value="KKB64554.1"/>
    <property type="molecule type" value="Genomic_DNA"/>
</dbReference>
<comment type="caution">
    <text evidence="2">The sequence shown here is derived from an EMBL/GenBank/DDBJ whole genome shotgun (WGS) entry which is preliminary data.</text>
</comment>
<accession>A0A0F5K3W4</accession>
<dbReference type="PANTHER" id="PTHR15032:SF4">
    <property type="entry name" value="N-ACYL-PHOSPHATIDYLETHANOLAMINE-HYDROLYZING PHOSPHOLIPASE D"/>
    <property type="match status" value="1"/>
</dbReference>
<evidence type="ECO:0000313" key="3">
    <source>
        <dbReference type="Proteomes" id="UP000033618"/>
    </source>
</evidence>
<protein>
    <recommendedName>
        <fullName evidence="1">Metallo-beta-lactamase domain-containing protein</fullName>
    </recommendedName>
</protein>
<evidence type="ECO:0000313" key="2">
    <source>
        <dbReference type="EMBL" id="KKB64554.1"/>
    </source>
</evidence>
<dbReference type="PANTHER" id="PTHR15032">
    <property type="entry name" value="N-ACYL-PHOSPHATIDYLETHANOLAMINE-HYDROLYZING PHOSPHOLIPASE D"/>
    <property type="match status" value="1"/>
</dbReference>
<dbReference type="AlphaFoldDB" id="A0A0F5K3W4"/>
<reference evidence="2 3" key="1">
    <citation type="submission" date="2015-03" db="EMBL/GenBank/DDBJ databases">
        <title>Draft Genome Sequence of Burkholderia andropogonis type strain ICMP2807, isolated from Sorghum bicolor.</title>
        <authorList>
            <person name="Lopes-Santos L."/>
            <person name="Castro D.B."/>
            <person name="Ottoboni L.M."/>
            <person name="Park D."/>
            <person name="Weirc B.S."/>
            <person name="Destefano S.A."/>
        </authorList>
    </citation>
    <scope>NUCLEOTIDE SEQUENCE [LARGE SCALE GENOMIC DNA]</scope>
    <source>
        <strain evidence="2 3">ICMP2807</strain>
    </source>
</reference>
<dbReference type="PATRIC" id="fig|28092.6.peg.1498"/>
<dbReference type="InterPro" id="IPR036866">
    <property type="entry name" value="RibonucZ/Hydroxyglut_hydro"/>
</dbReference>
<proteinExistence type="predicted"/>
<feature type="domain" description="Metallo-beta-lactamase" evidence="1">
    <location>
        <begin position="96"/>
        <end position="294"/>
    </location>
</feature>